<feature type="transmembrane region" description="Helical" evidence="6">
    <location>
        <begin position="272"/>
        <end position="292"/>
    </location>
</feature>
<evidence type="ECO:0000313" key="9">
    <source>
        <dbReference type="Proteomes" id="UP000078561"/>
    </source>
</evidence>
<dbReference type="Proteomes" id="UP000078561">
    <property type="component" value="Unassembled WGS sequence"/>
</dbReference>
<feature type="domain" description="EamA" evidence="7">
    <location>
        <begin position="181"/>
        <end position="309"/>
    </location>
</feature>
<dbReference type="PANTHER" id="PTHR22911:SF6">
    <property type="entry name" value="SOLUTE CARRIER FAMILY 35 MEMBER G1"/>
    <property type="match status" value="1"/>
</dbReference>
<keyword evidence="3 6" id="KW-1133">Transmembrane helix</keyword>
<feature type="transmembrane region" description="Helical" evidence="6">
    <location>
        <begin position="112"/>
        <end position="135"/>
    </location>
</feature>
<evidence type="ECO:0000256" key="3">
    <source>
        <dbReference type="ARBA" id="ARBA00022989"/>
    </source>
</evidence>
<proteinExistence type="predicted"/>
<feature type="transmembrane region" description="Helical" evidence="6">
    <location>
        <begin position="69"/>
        <end position="92"/>
    </location>
</feature>
<feature type="transmembrane region" description="Helical" evidence="6">
    <location>
        <begin position="298"/>
        <end position="316"/>
    </location>
</feature>
<feature type="transmembrane region" description="Helical" evidence="6">
    <location>
        <begin position="142"/>
        <end position="166"/>
    </location>
</feature>
<organism evidence="8">
    <name type="scientific">Absidia glauca</name>
    <name type="common">Pin mould</name>
    <dbReference type="NCBI Taxonomy" id="4829"/>
    <lineage>
        <taxon>Eukaryota</taxon>
        <taxon>Fungi</taxon>
        <taxon>Fungi incertae sedis</taxon>
        <taxon>Mucoromycota</taxon>
        <taxon>Mucoromycotina</taxon>
        <taxon>Mucoromycetes</taxon>
        <taxon>Mucorales</taxon>
        <taxon>Cunninghamellaceae</taxon>
        <taxon>Absidia</taxon>
    </lineage>
</organism>
<keyword evidence="9" id="KW-1185">Reference proteome</keyword>
<evidence type="ECO:0000256" key="6">
    <source>
        <dbReference type="SAM" id="Phobius"/>
    </source>
</evidence>
<feature type="region of interest" description="Disordered" evidence="5">
    <location>
        <begin position="1"/>
        <end position="31"/>
    </location>
</feature>
<feature type="compositionally biased region" description="Polar residues" evidence="5">
    <location>
        <begin position="22"/>
        <end position="31"/>
    </location>
</feature>
<gene>
    <name evidence="8" type="primary">ABSGL_07078.1 scaffold 8717</name>
</gene>
<dbReference type="InterPro" id="IPR000620">
    <property type="entry name" value="EamA_dom"/>
</dbReference>
<sequence>MTTPLRSAATTSTKKTIPISSNDNNTSTVKRPIPSSVTILNESTPLISQPGAVSFSLSRTDSQQRRKEVVGLVSLVMSAVSFTAMTTCVKLASRKHFGSFEIVFARSMVQLVFSLLALLFSLGPVFTAVIGSIVLDERFSSFDALCAISCLFGVIFVTKPGLLFVYGPRMVVDGDAAVQLGVECVCAGAIMAAVSNVLVRKIGKDTHFLVHSVYFGALSSLISPPGLLLFQKILLPSDGDWVASLTLLLVGVFAFVGQCLLNQGLKRAPPGLGIIIGGSDIVLAWLAGMLLFHEYADGRTLFGSIIILTMTAALGVHKWKRRTLQMVATKAARKRQSRDRLLLPGPPASQQ</sequence>
<feature type="compositionally biased region" description="Low complexity" evidence="5">
    <location>
        <begin position="7"/>
        <end position="21"/>
    </location>
</feature>
<dbReference type="GO" id="GO:0016020">
    <property type="term" value="C:membrane"/>
    <property type="evidence" value="ECO:0007669"/>
    <property type="project" value="UniProtKB-SubCell"/>
</dbReference>
<keyword evidence="2 6" id="KW-0812">Transmembrane</keyword>
<dbReference type="SUPFAM" id="SSF103481">
    <property type="entry name" value="Multidrug resistance efflux transporter EmrE"/>
    <property type="match status" value="2"/>
</dbReference>
<dbReference type="EMBL" id="LT553527">
    <property type="protein sequence ID" value="SAM01337.1"/>
    <property type="molecule type" value="Genomic_DNA"/>
</dbReference>
<evidence type="ECO:0000256" key="2">
    <source>
        <dbReference type="ARBA" id="ARBA00022692"/>
    </source>
</evidence>
<dbReference type="Pfam" id="PF00892">
    <property type="entry name" value="EamA"/>
    <property type="match status" value="1"/>
</dbReference>
<keyword evidence="4 6" id="KW-0472">Membrane</keyword>
<dbReference type="PANTHER" id="PTHR22911">
    <property type="entry name" value="ACYL-MALONYL CONDENSING ENZYME-RELATED"/>
    <property type="match status" value="1"/>
</dbReference>
<evidence type="ECO:0000256" key="5">
    <source>
        <dbReference type="SAM" id="MobiDB-lite"/>
    </source>
</evidence>
<evidence type="ECO:0000256" key="4">
    <source>
        <dbReference type="ARBA" id="ARBA00023136"/>
    </source>
</evidence>
<evidence type="ECO:0000259" key="7">
    <source>
        <dbReference type="Pfam" id="PF00892"/>
    </source>
</evidence>
<dbReference type="InterPro" id="IPR037185">
    <property type="entry name" value="EmrE-like"/>
</dbReference>
<feature type="transmembrane region" description="Helical" evidence="6">
    <location>
        <begin position="178"/>
        <end position="199"/>
    </location>
</feature>
<protein>
    <recommendedName>
        <fullName evidence="7">EamA domain-containing protein</fullName>
    </recommendedName>
</protein>
<dbReference type="STRING" id="4829.A0A168NWK1"/>
<accession>A0A168NWK1</accession>
<evidence type="ECO:0000256" key="1">
    <source>
        <dbReference type="ARBA" id="ARBA00004141"/>
    </source>
</evidence>
<evidence type="ECO:0000313" key="8">
    <source>
        <dbReference type="EMBL" id="SAM01337.1"/>
    </source>
</evidence>
<dbReference type="InParanoid" id="A0A168NWK1"/>
<comment type="subcellular location">
    <subcellularLocation>
        <location evidence="1">Membrane</location>
        <topology evidence="1">Multi-pass membrane protein</topology>
    </subcellularLocation>
</comment>
<feature type="transmembrane region" description="Helical" evidence="6">
    <location>
        <begin position="208"/>
        <end position="229"/>
    </location>
</feature>
<name>A0A168NWK1_ABSGL</name>
<reference evidence="8" key="1">
    <citation type="submission" date="2016-04" db="EMBL/GenBank/DDBJ databases">
        <authorList>
            <person name="Evans L.H."/>
            <person name="Alamgir A."/>
            <person name="Owens N."/>
            <person name="Weber N.D."/>
            <person name="Virtaneva K."/>
            <person name="Barbian K."/>
            <person name="Babar A."/>
            <person name="Rosenke K."/>
        </authorList>
    </citation>
    <scope>NUCLEOTIDE SEQUENCE [LARGE SCALE GENOMIC DNA]</scope>
    <source>
        <strain evidence="8">CBS 101.48</strain>
    </source>
</reference>
<dbReference type="AlphaFoldDB" id="A0A168NWK1"/>
<dbReference type="OrthoDB" id="306876at2759"/>
<feature type="transmembrane region" description="Helical" evidence="6">
    <location>
        <begin position="241"/>
        <end position="260"/>
    </location>
</feature>